<dbReference type="InterPro" id="IPR027939">
    <property type="entry name" value="NMT1/THI5"/>
</dbReference>
<feature type="domain" description="SsuA/THI5-like" evidence="13">
    <location>
        <begin position="59"/>
        <end position="267"/>
    </location>
</feature>
<evidence type="ECO:0000256" key="5">
    <source>
        <dbReference type="ARBA" id="ARBA00022679"/>
    </source>
</evidence>
<keyword evidence="9" id="KW-0408">Iron</keyword>
<evidence type="ECO:0000256" key="6">
    <source>
        <dbReference type="ARBA" id="ARBA00022723"/>
    </source>
</evidence>
<comment type="subunit">
    <text evidence="4">Homodimer.</text>
</comment>
<evidence type="ECO:0000256" key="7">
    <source>
        <dbReference type="ARBA" id="ARBA00022898"/>
    </source>
</evidence>
<dbReference type="OrthoDB" id="174578at2"/>
<reference evidence="14 15" key="1">
    <citation type="submission" date="2018-11" db="EMBL/GenBank/DDBJ databases">
        <title>Sequencing the genomes of 1000 actinobacteria strains.</title>
        <authorList>
            <person name="Klenk H.-P."/>
        </authorList>
    </citation>
    <scope>NUCLEOTIDE SEQUENCE [LARGE SCALE GENOMIC DNA]</scope>
    <source>
        <strain evidence="14 15">DSM 44254</strain>
    </source>
</reference>
<dbReference type="InterPro" id="IPR006311">
    <property type="entry name" value="TAT_signal"/>
</dbReference>
<protein>
    <recommendedName>
        <fullName evidence="10">Thiamine pyrimidine synthase</fullName>
    </recommendedName>
</protein>
<keyword evidence="8" id="KW-0784">Thiamine biosynthesis</keyword>
<dbReference type="RefSeq" id="WP_123668735.1">
    <property type="nucleotide sequence ID" value="NZ_RJKE01000001.1"/>
</dbReference>
<keyword evidence="15" id="KW-1185">Reference proteome</keyword>
<comment type="function">
    <text evidence="1">Responsible for the formation of the pyrimidine heterocycle in the thiamine biosynthesis pathway. Catalyzes the formation of hydroxymethylpyrimidine phosphate (HMP-P) from histidine and pyridoxal phosphate (PLP). The protein uses PLP and the active site histidine to form HMP-P, generating an inactive enzyme. The enzyme can only undergo a single turnover, which suggests it is a suicide enzyme.</text>
</comment>
<comment type="catalytic activity">
    <reaction evidence="11">
        <text>N(6)-(pyridoxal phosphate)-L-lysyl-[4-amino-5-hydroxymethyl-2-methylpyrimidine phosphate synthase] + L-histidyl-[4-amino-5-hydroxymethyl-2-methylpyrimidine phosphate synthase] + 2 Fe(3+) + 4 H2O = L-lysyl-[4-amino-5-hydroxymethyl-2-methylpyrimidine phosphate synthase] + (2S)-2-amino-5-hydroxy-4-oxopentanoyl-[4-amino-5-hydroxymethyl-2-methylpyrimidine phosphate synthase] + 4-amino-2-methyl-5-(phosphooxymethyl)pyrimidine + 3-oxopropanoate + 2 Fe(2+) + 2 H(+)</text>
        <dbReference type="Rhea" id="RHEA:65756"/>
        <dbReference type="Rhea" id="RHEA-COMP:16892"/>
        <dbReference type="Rhea" id="RHEA-COMP:16893"/>
        <dbReference type="Rhea" id="RHEA-COMP:16894"/>
        <dbReference type="Rhea" id="RHEA-COMP:16895"/>
        <dbReference type="ChEBI" id="CHEBI:15377"/>
        <dbReference type="ChEBI" id="CHEBI:15378"/>
        <dbReference type="ChEBI" id="CHEBI:29033"/>
        <dbReference type="ChEBI" id="CHEBI:29034"/>
        <dbReference type="ChEBI" id="CHEBI:29969"/>
        <dbReference type="ChEBI" id="CHEBI:29979"/>
        <dbReference type="ChEBI" id="CHEBI:33190"/>
        <dbReference type="ChEBI" id="CHEBI:58354"/>
        <dbReference type="ChEBI" id="CHEBI:143915"/>
        <dbReference type="ChEBI" id="CHEBI:157692"/>
    </reaction>
    <physiologicalReaction direction="left-to-right" evidence="11">
        <dbReference type="Rhea" id="RHEA:65757"/>
    </physiologicalReaction>
</comment>
<dbReference type="PROSITE" id="PS51318">
    <property type="entry name" value="TAT"/>
    <property type="match status" value="1"/>
</dbReference>
<proteinExistence type="inferred from homology"/>
<gene>
    <name evidence="14" type="ORF">EDD29_7383</name>
</gene>
<keyword evidence="12" id="KW-0732">Signal</keyword>
<evidence type="ECO:0000256" key="1">
    <source>
        <dbReference type="ARBA" id="ARBA00003469"/>
    </source>
</evidence>
<dbReference type="GO" id="GO:0016740">
    <property type="term" value="F:transferase activity"/>
    <property type="evidence" value="ECO:0007669"/>
    <property type="project" value="UniProtKB-KW"/>
</dbReference>
<dbReference type="Pfam" id="PF09084">
    <property type="entry name" value="NMT1"/>
    <property type="match status" value="1"/>
</dbReference>
<evidence type="ECO:0000256" key="12">
    <source>
        <dbReference type="SAM" id="SignalP"/>
    </source>
</evidence>
<evidence type="ECO:0000313" key="15">
    <source>
        <dbReference type="Proteomes" id="UP000272400"/>
    </source>
</evidence>
<dbReference type="EMBL" id="RJKE01000001">
    <property type="protein sequence ID" value="ROO89678.1"/>
    <property type="molecule type" value="Genomic_DNA"/>
</dbReference>
<name>A0A3N1D9C5_9ACTN</name>
<evidence type="ECO:0000256" key="8">
    <source>
        <dbReference type="ARBA" id="ARBA00022977"/>
    </source>
</evidence>
<evidence type="ECO:0000256" key="10">
    <source>
        <dbReference type="ARBA" id="ARBA00033171"/>
    </source>
</evidence>
<dbReference type="SUPFAM" id="SSF53850">
    <property type="entry name" value="Periplasmic binding protein-like II"/>
    <property type="match status" value="1"/>
</dbReference>
<dbReference type="PROSITE" id="PS51257">
    <property type="entry name" value="PROKAR_LIPOPROTEIN"/>
    <property type="match status" value="1"/>
</dbReference>
<keyword evidence="7" id="KW-0663">Pyridoxal phosphate</keyword>
<organism evidence="14 15">
    <name type="scientific">Actinocorallia herbida</name>
    <dbReference type="NCBI Taxonomy" id="58109"/>
    <lineage>
        <taxon>Bacteria</taxon>
        <taxon>Bacillati</taxon>
        <taxon>Actinomycetota</taxon>
        <taxon>Actinomycetes</taxon>
        <taxon>Streptosporangiales</taxon>
        <taxon>Thermomonosporaceae</taxon>
        <taxon>Actinocorallia</taxon>
    </lineage>
</organism>
<evidence type="ECO:0000313" key="14">
    <source>
        <dbReference type="EMBL" id="ROO89678.1"/>
    </source>
</evidence>
<dbReference type="Gene3D" id="3.40.190.10">
    <property type="entry name" value="Periplasmic binding protein-like II"/>
    <property type="match status" value="2"/>
</dbReference>
<comment type="caution">
    <text evidence="14">The sequence shown here is derived from an EMBL/GenBank/DDBJ whole genome shotgun (WGS) entry which is preliminary data.</text>
</comment>
<dbReference type="GO" id="GO:0046872">
    <property type="term" value="F:metal ion binding"/>
    <property type="evidence" value="ECO:0007669"/>
    <property type="project" value="UniProtKB-KW"/>
</dbReference>
<evidence type="ECO:0000256" key="4">
    <source>
        <dbReference type="ARBA" id="ARBA00011738"/>
    </source>
</evidence>
<accession>A0A3N1D9C5</accession>
<comment type="pathway">
    <text evidence="2">Cofactor biosynthesis; thiamine diphosphate biosynthesis.</text>
</comment>
<dbReference type="Proteomes" id="UP000272400">
    <property type="component" value="Unassembled WGS sequence"/>
</dbReference>
<evidence type="ECO:0000259" key="13">
    <source>
        <dbReference type="Pfam" id="PF09084"/>
    </source>
</evidence>
<feature type="chain" id="PRO_5039369277" description="Thiamine pyrimidine synthase" evidence="12">
    <location>
        <begin position="29"/>
        <end position="354"/>
    </location>
</feature>
<evidence type="ECO:0000256" key="3">
    <source>
        <dbReference type="ARBA" id="ARBA00009406"/>
    </source>
</evidence>
<comment type="similarity">
    <text evidence="3">Belongs to the NMT1/THI5 family.</text>
</comment>
<keyword evidence="6" id="KW-0479">Metal-binding</keyword>
<dbReference type="PANTHER" id="PTHR31528">
    <property type="entry name" value="4-AMINO-5-HYDROXYMETHYL-2-METHYLPYRIMIDINE PHOSPHATE SYNTHASE THI11-RELATED"/>
    <property type="match status" value="1"/>
</dbReference>
<sequence length="354" mass="38193">MTYDLDRRAILRGGLFATGLFAAAPLLAACGDDEPTDTATADAAGAIGAGSLRFSWVKNVEFAGAYIADTNGYYKEEGFSGFELIGGGPTATPAETDVVGGKALIGISAPDTAAAAILKGAPIKIIGAEYQKNPFCILSMADNPIKTVADLKGKKIGVQATNEAIWAAFLKANDIDPESLEKVPVQFDPMPLTTGTVDGWMSFVTNEPNALRMKGFKVETMMFADQNYPLVSEVYVVKTETIEKRRDTLKAFLRAQARGWKDNFADPTLGAKLAVEKYGKDLGLDLEEQILESKDENALIHTEDTKKNGLFTITPELIELNIATLKFAGLEITADQLFDMSLVEEVYKEDPSLV</sequence>
<feature type="signal peptide" evidence="12">
    <location>
        <begin position="1"/>
        <end position="28"/>
    </location>
</feature>
<dbReference type="GO" id="GO:0009228">
    <property type="term" value="P:thiamine biosynthetic process"/>
    <property type="evidence" value="ECO:0007669"/>
    <property type="project" value="UniProtKB-KW"/>
</dbReference>
<keyword evidence="5" id="KW-0808">Transferase</keyword>
<dbReference type="InterPro" id="IPR015168">
    <property type="entry name" value="SsuA/THI5"/>
</dbReference>
<dbReference type="PANTHER" id="PTHR31528:SF1">
    <property type="entry name" value="4-AMINO-5-HYDROXYMETHYL-2-METHYLPYRIMIDINE PHOSPHATE SYNTHASE THI11-RELATED"/>
    <property type="match status" value="1"/>
</dbReference>
<evidence type="ECO:0000256" key="11">
    <source>
        <dbReference type="ARBA" id="ARBA00048179"/>
    </source>
</evidence>
<dbReference type="AlphaFoldDB" id="A0A3N1D9C5"/>
<evidence type="ECO:0000256" key="9">
    <source>
        <dbReference type="ARBA" id="ARBA00023004"/>
    </source>
</evidence>
<evidence type="ECO:0000256" key="2">
    <source>
        <dbReference type="ARBA" id="ARBA00004948"/>
    </source>
</evidence>